<sequence length="268" mass="28872">MEADEDALGTAMLDFQRGGLRGTATHRDGAAVWPASVAENYFGDHGAWLADNETEAALYGRLDGPLLDVGCGAGGHAVHYQERFETVAFDVSPNAVRAARERGVEDARVVDMFEVTDAFERGRFAAALCIGTHLGLGGSLAGVSAFLADLAQVTTADAVALVDSYDPTRIDDELAREFGGYRSDPREGVCRRAFHVEYHRETGTEATSAGSQNAKRSGDGEPERLVGPDLSFVLFSPGRLRDACVGTPWRVAEVVRREVYYEALLEKA</sequence>
<dbReference type="Gene3D" id="3.40.50.150">
    <property type="entry name" value="Vaccinia Virus protein VP39"/>
    <property type="match status" value="1"/>
</dbReference>
<evidence type="ECO:0000256" key="1">
    <source>
        <dbReference type="SAM" id="MobiDB-lite"/>
    </source>
</evidence>
<evidence type="ECO:0000313" key="3">
    <source>
        <dbReference type="EMBL" id="MFD1511661.1"/>
    </source>
</evidence>
<dbReference type="EMBL" id="JBHUDC010000001">
    <property type="protein sequence ID" value="MFD1511661.1"/>
    <property type="molecule type" value="Genomic_DNA"/>
</dbReference>
<dbReference type="GO" id="GO:0032259">
    <property type="term" value="P:methylation"/>
    <property type="evidence" value="ECO:0007669"/>
    <property type="project" value="UniProtKB-KW"/>
</dbReference>
<protein>
    <submittedName>
        <fullName evidence="3">Class I SAM-dependent methyltransferase</fullName>
        <ecNumber evidence="3">2.1.1.222</ecNumber>
        <ecNumber evidence="3">2.1.1.64</ecNumber>
    </submittedName>
</protein>
<keyword evidence="4" id="KW-1185">Reference proteome</keyword>
<feature type="region of interest" description="Disordered" evidence="1">
    <location>
        <begin position="201"/>
        <end position="224"/>
    </location>
</feature>
<feature type="domain" description="Methyltransferase" evidence="2">
    <location>
        <begin position="67"/>
        <end position="149"/>
    </location>
</feature>
<dbReference type="RefSeq" id="WP_250871651.1">
    <property type="nucleotide sequence ID" value="NZ_JALXFV010000001.1"/>
</dbReference>
<dbReference type="AlphaFoldDB" id="A0ABD6APS8"/>
<gene>
    <name evidence="3" type="ORF">ACFSBT_00015</name>
</gene>
<dbReference type="InterPro" id="IPR029063">
    <property type="entry name" value="SAM-dependent_MTases_sf"/>
</dbReference>
<reference evidence="3 4" key="1">
    <citation type="journal article" date="2019" name="Int. J. Syst. Evol. Microbiol.">
        <title>The Global Catalogue of Microorganisms (GCM) 10K type strain sequencing project: providing services to taxonomists for standard genome sequencing and annotation.</title>
        <authorList>
            <consortium name="The Broad Institute Genomics Platform"/>
            <consortium name="The Broad Institute Genome Sequencing Center for Infectious Disease"/>
            <person name="Wu L."/>
            <person name="Ma J."/>
        </authorList>
    </citation>
    <scope>NUCLEOTIDE SEQUENCE [LARGE SCALE GENOMIC DNA]</scope>
    <source>
        <strain evidence="3 4">CGMCC 1.12563</strain>
    </source>
</reference>
<comment type="caution">
    <text evidence="3">The sequence shown here is derived from an EMBL/GenBank/DDBJ whole genome shotgun (WGS) entry which is preliminary data.</text>
</comment>
<accession>A0ABD6APS8</accession>
<organism evidence="3 4">
    <name type="scientific">Halomarina rubra</name>
    <dbReference type="NCBI Taxonomy" id="2071873"/>
    <lineage>
        <taxon>Archaea</taxon>
        <taxon>Methanobacteriati</taxon>
        <taxon>Methanobacteriota</taxon>
        <taxon>Stenosarchaea group</taxon>
        <taxon>Halobacteria</taxon>
        <taxon>Halobacteriales</taxon>
        <taxon>Natronomonadaceae</taxon>
        <taxon>Halomarina</taxon>
    </lineage>
</organism>
<name>A0ABD6APS8_9EURY</name>
<feature type="compositionally biased region" description="Polar residues" evidence="1">
    <location>
        <begin position="204"/>
        <end position="215"/>
    </location>
</feature>
<evidence type="ECO:0000313" key="4">
    <source>
        <dbReference type="Proteomes" id="UP001597187"/>
    </source>
</evidence>
<dbReference type="EC" id="2.1.1.222" evidence="3"/>
<dbReference type="InterPro" id="IPR041698">
    <property type="entry name" value="Methyltransf_25"/>
</dbReference>
<dbReference type="EC" id="2.1.1.64" evidence="3"/>
<evidence type="ECO:0000259" key="2">
    <source>
        <dbReference type="Pfam" id="PF13649"/>
    </source>
</evidence>
<dbReference type="GO" id="GO:0102208">
    <property type="term" value="F:2-polyprenyl-6-hydroxyphenol methylase activity"/>
    <property type="evidence" value="ECO:0007669"/>
    <property type="project" value="UniProtKB-EC"/>
</dbReference>
<dbReference type="GO" id="GO:0061542">
    <property type="term" value="F:3-demethylubiquinol 3-O-methyltransferase activity"/>
    <property type="evidence" value="ECO:0007669"/>
    <property type="project" value="UniProtKB-EC"/>
</dbReference>
<keyword evidence="3" id="KW-0808">Transferase</keyword>
<proteinExistence type="predicted"/>
<keyword evidence="3" id="KW-0489">Methyltransferase</keyword>
<dbReference type="Gene3D" id="2.20.130.10">
    <property type="entry name" value="CAC2371-like domains"/>
    <property type="match status" value="1"/>
</dbReference>
<dbReference type="Pfam" id="PF13649">
    <property type="entry name" value="Methyltransf_25"/>
    <property type="match status" value="1"/>
</dbReference>
<dbReference type="Proteomes" id="UP001597187">
    <property type="component" value="Unassembled WGS sequence"/>
</dbReference>
<dbReference type="SUPFAM" id="SSF53335">
    <property type="entry name" value="S-adenosyl-L-methionine-dependent methyltransferases"/>
    <property type="match status" value="1"/>
</dbReference>